<organism evidence="1 2">
    <name type="scientific">Boeremia exigua</name>
    <dbReference type="NCBI Taxonomy" id="749465"/>
    <lineage>
        <taxon>Eukaryota</taxon>
        <taxon>Fungi</taxon>
        <taxon>Dikarya</taxon>
        <taxon>Ascomycota</taxon>
        <taxon>Pezizomycotina</taxon>
        <taxon>Dothideomycetes</taxon>
        <taxon>Pleosporomycetidae</taxon>
        <taxon>Pleosporales</taxon>
        <taxon>Pleosporineae</taxon>
        <taxon>Didymellaceae</taxon>
        <taxon>Boeremia</taxon>
    </lineage>
</organism>
<dbReference type="EMBL" id="JAPHNI010001085">
    <property type="protein sequence ID" value="KAJ8106749.1"/>
    <property type="molecule type" value="Genomic_DNA"/>
</dbReference>
<dbReference type="Proteomes" id="UP001153331">
    <property type="component" value="Unassembled WGS sequence"/>
</dbReference>
<evidence type="ECO:0000313" key="2">
    <source>
        <dbReference type="Proteomes" id="UP001153331"/>
    </source>
</evidence>
<proteinExistence type="predicted"/>
<evidence type="ECO:0000313" key="1">
    <source>
        <dbReference type="EMBL" id="KAJ8106749.1"/>
    </source>
</evidence>
<reference evidence="1" key="1">
    <citation type="submission" date="2022-11" db="EMBL/GenBank/DDBJ databases">
        <title>Genome Sequence of Boeremia exigua.</title>
        <authorList>
            <person name="Buettner E."/>
        </authorList>
    </citation>
    <scope>NUCLEOTIDE SEQUENCE</scope>
    <source>
        <strain evidence="1">CU02</strain>
    </source>
</reference>
<sequence length="1023" mass="114037">MKRKFSFNLAPVKIPGRADAAKDKTAEPTPAHARSQKDSQSHRRHQSKDDFPHLAAYISRQSLDAHTERELRVACRYILQNFKPSDHGMEDTDPRLDFGAMTRRKGEQSNVVVGANEVRVRMPTGAPVDLKTALEVRRLRAEAEAKKAPQSTLPVRTRSARQRFDDAFSDERARSATKKYVAPKPAPAEAAQRGRSERRRAESGDADSLATPMTGSTTDAHVHNASTAPSSAALTSGGTSNRHSNQMEPAAIADAQAAEWMRKELEKRRKQNDSPQQPPATANRPPSRARSIKENIKEYIFPGSTTVSRAPSRVLSRTQSRESLALYDDDGEPKRTGSQRGWRSWGSALRVNSRSNSRPGTRGRDAETEQPKKSEVNLNRELPPLPSLDSWKGEVKPQHELSSSHIASVMRAHDKQQGPFSPTRSHHRRSGSDTLATQYAQANPQSPSHSHRSPMYNKQRTDSKKNSPRPDHLEISQTLPGWSASTGNLVPRDGHTRNQSADTSSASKLSSDQHTFPRKLSVDAPDHPASPDAAKSQKSQQQSRLKKVFSGWMLKKEKKEDWMHKIEKDGIKEGVLVQDGGARTPVSDTGSLATMVSASRGQNVAAQNTKPHGAGQRLHHEAFEKRWKRKLRMAEMFLEKLTEKAFPGAQEVAALVEQLTHEFNTATWDTRTCFPHAHKDRTDRVKLGYFETGLSPLRYEVLPEDVPEPPDVVNPSHPDYEYDWDYVASTDPLHPVDVTYAHPLDDVDPSWMLNHLSPEEFEQTGSGTAFDANEANTMWASSLEQLDPTSPAWNQNADDWTGESSSIDQSEHGSGQHTELQDRQTSENGLTKASIEQEQVTAERTEMVIQEFWRLVNSEGNRGQSQKGDSLLASDSMLDDLDSLYISDRSSEQDASMAGLPTPPQSPPSLLTDKALNAHHLKGSRSTGLDSPSLLAAFPHTYPPTNVHVQQAAEIPAPNSTRAVYDKWRRQASSVKDVDKAKFCRDWLCLSRCEIQETEEPYGRFVQEPQSPRDTEMKNGWWT</sequence>
<gene>
    <name evidence="1" type="ORF">OPT61_g9334</name>
</gene>
<name>A0ACC2HV01_9PLEO</name>
<protein>
    <submittedName>
        <fullName evidence="1">Uncharacterized protein</fullName>
    </submittedName>
</protein>
<keyword evidence="2" id="KW-1185">Reference proteome</keyword>
<accession>A0ACC2HV01</accession>
<comment type="caution">
    <text evidence="1">The sequence shown here is derived from an EMBL/GenBank/DDBJ whole genome shotgun (WGS) entry which is preliminary data.</text>
</comment>